<gene>
    <name evidence="2" type="ORF">BXZ70DRAFT_906221</name>
</gene>
<sequence>MESVVHKQHNVPTSVQTSAKWASPATPISPGGLLTEKGPNRGKYARHGGRLPLSAVAWTKLDGLSDLENGPKAWLCRPGAVAIGPWQYVTRHRGNLDGRIKQCDGELESLVVVVLPLVAVATTPTTVLGSASSAALLPCQTRNVTNCGWRFRSNGVVIRAHERWDGWLAQGSIFPEAPSRYSYAKPPIPDGRPEIVRRRTGHLEAASAPRRDPRPLRSSPLAGPSLALDALSSSGGSDESGNSESSEGKPRYRPSRISSTPDVPSMLTIFEAADTSHTLVSSRSETSVSTLLPSPPPKAALASSSVQDEDSKKSSRRSWGPIKLISLPAITPPRPSSMSFKLTSQTPSSRSGSQSKTQSTSTVAKAEHVAPPVPQIPVWALPSHTTSSPSTRPKRHPNLSPNGKTHMRRPSTAPSPSIPNMSPELEKLNRRRSVFHGPPSTSRDPELNWMSQAAPPQFSRRALKAENVIMPVSAKEALRRSTASTISTISAVPAAYGKGKEREGPTWQPSSPSAPSIQGSTRTPSRSSMVSFSTAQQDFLPTPPSPPFRSSMRSGSYSSIESTLSLTPPSTPGLSSSRSPSVISEDEPEDPSYFGSRRSKESQMGVLEVRVNDVHVETIVSPGFVDASRGGKNPMKAVSGLLPRGISGSTVTITAEKTVAGDGSRGKGSLGRAWRRVVASIRG</sequence>
<feature type="compositionally biased region" description="Low complexity" evidence="1">
    <location>
        <begin position="548"/>
        <end position="581"/>
    </location>
</feature>
<organism evidence="2 3">
    <name type="scientific">Cristinia sonorae</name>
    <dbReference type="NCBI Taxonomy" id="1940300"/>
    <lineage>
        <taxon>Eukaryota</taxon>
        <taxon>Fungi</taxon>
        <taxon>Dikarya</taxon>
        <taxon>Basidiomycota</taxon>
        <taxon>Agaricomycotina</taxon>
        <taxon>Agaricomycetes</taxon>
        <taxon>Agaricomycetidae</taxon>
        <taxon>Agaricales</taxon>
        <taxon>Pleurotineae</taxon>
        <taxon>Stephanosporaceae</taxon>
        <taxon>Cristinia</taxon>
    </lineage>
</organism>
<feature type="compositionally biased region" description="Low complexity" evidence="1">
    <location>
        <begin position="216"/>
        <end position="245"/>
    </location>
</feature>
<name>A0A8K0UR99_9AGAR</name>
<dbReference type="Proteomes" id="UP000813824">
    <property type="component" value="Unassembled WGS sequence"/>
</dbReference>
<reference evidence="2" key="1">
    <citation type="journal article" date="2021" name="New Phytol.">
        <title>Evolutionary innovations through gain and loss of genes in the ectomycorrhizal Boletales.</title>
        <authorList>
            <person name="Wu G."/>
            <person name="Miyauchi S."/>
            <person name="Morin E."/>
            <person name="Kuo A."/>
            <person name="Drula E."/>
            <person name="Varga T."/>
            <person name="Kohler A."/>
            <person name="Feng B."/>
            <person name="Cao Y."/>
            <person name="Lipzen A."/>
            <person name="Daum C."/>
            <person name="Hundley H."/>
            <person name="Pangilinan J."/>
            <person name="Johnson J."/>
            <person name="Barry K."/>
            <person name="LaButti K."/>
            <person name="Ng V."/>
            <person name="Ahrendt S."/>
            <person name="Min B."/>
            <person name="Choi I.G."/>
            <person name="Park H."/>
            <person name="Plett J.M."/>
            <person name="Magnuson J."/>
            <person name="Spatafora J.W."/>
            <person name="Nagy L.G."/>
            <person name="Henrissat B."/>
            <person name="Grigoriev I.V."/>
            <person name="Yang Z.L."/>
            <person name="Xu J."/>
            <person name="Martin F.M."/>
        </authorList>
    </citation>
    <scope>NUCLEOTIDE SEQUENCE</scope>
    <source>
        <strain evidence="2">KKN 215</strain>
    </source>
</reference>
<keyword evidence="3" id="KW-1185">Reference proteome</keyword>
<feature type="compositionally biased region" description="Polar residues" evidence="1">
    <location>
        <begin position="10"/>
        <end position="20"/>
    </location>
</feature>
<dbReference type="EMBL" id="JAEVFJ010000010">
    <property type="protein sequence ID" value="KAH8102259.1"/>
    <property type="molecule type" value="Genomic_DNA"/>
</dbReference>
<proteinExistence type="predicted"/>
<evidence type="ECO:0000313" key="3">
    <source>
        <dbReference type="Proteomes" id="UP000813824"/>
    </source>
</evidence>
<protein>
    <submittedName>
        <fullName evidence="2">Uncharacterized protein</fullName>
    </submittedName>
</protein>
<dbReference type="AlphaFoldDB" id="A0A8K0UR99"/>
<feature type="compositionally biased region" description="Low complexity" evidence="1">
    <location>
        <begin position="343"/>
        <end position="362"/>
    </location>
</feature>
<evidence type="ECO:0000256" key="1">
    <source>
        <dbReference type="SAM" id="MobiDB-lite"/>
    </source>
</evidence>
<feature type="region of interest" description="Disordered" evidence="1">
    <location>
        <begin position="276"/>
        <end position="423"/>
    </location>
</feature>
<feature type="region of interest" description="Disordered" evidence="1">
    <location>
        <begin position="1"/>
        <end position="41"/>
    </location>
</feature>
<feature type="compositionally biased region" description="Low complexity" evidence="1">
    <location>
        <begin position="382"/>
        <end position="391"/>
    </location>
</feature>
<accession>A0A8K0UR99</accession>
<feature type="compositionally biased region" description="Polar residues" evidence="1">
    <location>
        <begin position="507"/>
        <end position="539"/>
    </location>
</feature>
<evidence type="ECO:0000313" key="2">
    <source>
        <dbReference type="EMBL" id="KAH8102259.1"/>
    </source>
</evidence>
<feature type="region of interest" description="Disordered" evidence="1">
    <location>
        <begin position="203"/>
        <end position="263"/>
    </location>
</feature>
<comment type="caution">
    <text evidence="2">The sequence shown here is derived from an EMBL/GenBank/DDBJ whole genome shotgun (WGS) entry which is preliminary data.</text>
</comment>
<feature type="region of interest" description="Disordered" evidence="1">
    <location>
        <begin position="496"/>
        <end position="601"/>
    </location>
</feature>
<dbReference type="OrthoDB" id="3070411at2759"/>